<keyword evidence="3" id="KW-0862">Zinc</keyword>
<dbReference type="Proteomes" id="UP000823388">
    <property type="component" value="Chromosome 8N"/>
</dbReference>
<dbReference type="PROSITE" id="PS50966">
    <property type="entry name" value="ZF_SWIM"/>
    <property type="match status" value="1"/>
</dbReference>
<evidence type="ECO:0000256" key="3">
    <source>
        <dbReference type="ARBA" id="ARBA00022833"/>
    </source>
</evidence>
<evidence type="ECO:0000256" key="1">
    <source>
        <dbReference type="ARBA" id="ARBA00022723"/>
    </source>
</evidence>
<evidence type="ECO:0000256" key="4">
    <source>
        <dbReference type="PROSITE-ProRule" id="PRU00325"/>
    </source>
</evidence>
<dbReference type="PANTHER" id="PTHR47718:SF13">
    <property type="entry name" value="OS09G0290500 PROTEIN"/>
    <property type="match status" value="1"/>
</dbReference>
<dbReference type="InterPro" id="IPR004330">
    <property type="entry name" value="FAR1_DNA_bnd_dom"/>
</dbReference>
<evidence type="ECO:0000313" key="8">
    <source>
        <dbReference type="Proteomes" id="UP000823388"/>
    </source>
</evidence>
<dbReference type="InterPro" id="IPR018289">
    <property type="entry name" value="MULE_transposase_dom"/>
</dbReference>
<evidence type="ECO:0000313" key="7">
    <source>
        <dbReference type="EMBL" id="KAG2556705.1"/>
    </source>
</evidence>
<accession>A0A8T0P7C6</accession>
<dbReference type="InterPro" id="IPR007527">
    <property type="entry name" value="Znf_SWIM"/>
</dbReference>
<feature type="region of interest" description="Disordered" evidence="5">
    <location>
        <begin position="590"/>
        <end position="612"/>
    </location>
</feature>
<evidence type="ECO:0000259" key="6">
    <source>
        <dbReference type="PROSITE" id="PS50966"/>
    </source>
</evidence>
<dbReference type="PANTHER" id="PTHR47718">
    <property type="entry name" value="OS01G0519700 PROTEIN"/>
    <property type="match status" value="1"/>
</dbReference>
<sequence>MADLESLLEYNQIVNQMFNSEVQGFQFYNAYALKKEFSVRRSYAEWDAGHNELTLRKFVCSREGFREAKHMKREDKQRRPRNITRVGCRAKFVMAPQRNMGQWYVKDFIDDHNHPLVPEDLSCLLHSHRRISDEQKADILEMEIKHRDTDFFFRSMTDEQGHLVGLFWCDTQYLLDYAAFGDVVVFDSTYKTNRYNLPLVPFVGVNHHKHTVLFLCGIISHENKNSYEWLLRTFSDANIQKHPISVITDGDLAMQTAIRIVLPNSSQRLCGWHIEQNLVRNVHNDNLKEAFRVFMYDCCSIKEIDRKWLAFLAENEVPRDSWLYQMYEVRKIWCAAYHVGKCYLGLRSNQRSDSMNARLQMQLDGKMTMLEIVEHYETCLSRVRKNEADDDIEALQTEPFTAPDASILEIDAKKRFTPNVFVLVQFSIKAGSKCHLLEVLDGDDTEEYIVGRKDKGDIMIYVKCEFNEEGNPKGISCSCRKLESLGTPCSHIFFVLGHRGERKLPDCCVLERWTMGGKSAFPPIRKSTMYEYSATLLRYRDQCNISRAASFSASRSTEAYELLRGALQEAAMTQPTADCDDIRDVLDPMHVPGRGAPKKKLKSSTATASKSKTKCSLCKVAGHNRRKCPTRDEIFQCSS</sequence>
<dbReference type="GO" id="GO:0008270">
    <property type="term" value="F:zinc ion binding"/>
    <property type="evidence" value="ECO:0007669"/>
    <property type="project" value="UniProtKB-KW"/>
</dbReference>
<gene>
    <name evidence="7" type="ORF">PVAP13_8NG193101</name>
</gene>
<dbReference type="InterPro" id="IPR006564">
    <property type="entry name" value="Znf_PMZ"/>
</dbReference>
<keyword evidence="8" id="KW-1185">Reference proteome</keyword>
<evidence type="ECO:0000256" key="5">
    <source>
        <dbReference type="SAM" id="MobiDB-lite"/>
    </source>
</evidence>
<dbReference type="SMART" id="SM00575">
    <property type="entry name" value="ZnF_PMZ"/>
    <property type="match status" value="1"/>
</dbReference>
<feature type="domain" description="SWIM-type" evidence="6">
    <location>
        <begin position="462"/>
        <end position="500"/>
    </location>
</feature>
<name>A0A8T0P7C6_PANVG</name>
<protein>
    <recommendedName>
        <fullName evidence="6">SWIM-type domain-containing protein</fullName>
    </recommendedName>
</protein>
<dbReference type="Pfam" id="PF10551">
    <property type="entry name" value="MULE"/>
    <property type="match status" value="1"/>
</dbReference>
<keyword evidence="2 4" id="KW-0863">Zinc-finger</keyword>
<feature type="compositionally biased region" description="Low complexity" evidence="5">
    <location>
        <begin position="603"/>
        <end position="612"/>
    </location>
</feature>
<evidence type="ECO:0000256" key="2">
    <source>
        <dbReference type="ARBA" id="ARBA00022771"/>
    </source>
</evidence>
<proteinExistence type="predicted"/>
<dbReference type="EMBL" id="CM029052">
    <property type="protein sequence ID" value="KAG2556705.1"/>
    <property type="molecule type" value="Genomic_DNA"/>
</dbReference>
<reference evidence="7" key="1">
    <citation type="submission" date="2020-05" db="EMBL/GenBank/DDBJ databases">
        <title>WGS assembly of Panicum virgatum.</title>
        <authorList>
            <person name="Lovell J.T."/>
            <person name="Jenkins J."/>
            <person name="Shu S."/>
            <person name="Juenger T.E."/>
            <person name="Schmutz J."/>
        </authorList>
    </citation>
    <scope>NUCLEOTIDE SEQUENCE</scope>
    <source>
        <strain evidence="7">AP13</strain>
    </source>
</reference>
<comment type="caution">
    <text evidence="7">The sequence shown here is derived from an EMBL/GenBank/DDBJ whole genome shotgun (WGS) entry which is preliminary data.</text>
</comment>
<dbReference type="Pfam" id="PF04434">
    <property type="entry name" value="SWIM"/>
    <property type="match status" value="1"/>
</dbReference>
<dbReference type="Pfam" id="PF03101">
    <property type="entry name" value="FAR1"/>
    <property type="match status" value="1"/>
</dbReference>
<keyword evidence="1" id="KW-0479">Metal-binding</keyword>
<dbReference type="AlphaFoldDB" id="A0A8T0P7C6"/>
<organism evidence="7 8">
    <name type="scientific">Panicum virgatum</name>
    <name type="common">Blackwell switchgrass</name>
    <dbReference type="NCBI Taxonomy" id="38727"/>
    <lineage>
        <taxon>Eukaryota</taxon>
        <taxon>Viridiplantae</taxon>
        <taxon>Streptophyta</taxon>
        <taxon>Embryophyta</taxon>
        <taxon>Tracheophyta</taxon>
        <taxon>Spermatophyta</taxon>
        <taxon>Magnoliopsida</taxon>
        <taxon>Liliopsida</taxon>
        <taxon>Poales</taxon>
        <taxon>Poaceae</taxon>
        <taxon>PACMAD clade</taxon>
        <taxon>Panicoideae</taxon>
        <taxon>Panicodae</taxon>
        <taxon>Paniceae</taxon>
        <taxon>Panicinae</taxon>
        <taxon>Panicum</taxon>
        <taxon>Panicum sect. Hiantes</taxon>
    </lineage>
</organism>